<organism evidence="1">
    <name type="scientific">freshwater metagenome</name>
    <dbReference type="NCBI Taxonomy" id="449393"/>
    <lineage>
        <taxon>unclassified sequences</taxon>
        <taxon>metagenomes</taxon>
        <taxon>ecological metagenomes</taxon>
    </lineage>
</organism>
<reference evidence="1" key="1">
    <citation type="submission" date="2020-05" db="EMBL/GenBank/DDBJ databases">
        <authorList>
            <person name="Chiriac C."/>
            <person name="Salcher M."/>
            <person name="Ghai R."/>
            <person name="Kavagutti S V."/>
        </authorList>
    </citation>
    <scope>NUCLEOTIDE SEQUENCE</scope>
</reference>
<protein>
    <submittedName>
        <fullName evidence="1">Unannotated protein</fullName>
    </submittedName>
</protein>
<evidence type="ECO:0000313" key="1">
    <source>
        <dbReference type="EMBL" id="CAB4733133.1"/>
    </source>
</evidence>
<sequence>MAAHGDVREQVLAAVDRCWVRPLLHVEHDDGGVVAAARGVREPDEFLGGCLWVREVAERVEDDLVGHLVHEAVAAGQEPVSAHDRQRPHVDTDPGLDAECASDDVALWVHPRLRSGDVSRVDEFLHVRVVDAYLLEPAGAQAVGAGVAHVDDGKAGLSVPLHDGDPGERGSHAPVSGVGAREAEDVEVGGDDSVHCVVRGDVAGQPAEAVRSHGGRNLTSEVTTHAVGNGEHLVRHHERVLVHAAHAPRVRGGSDKEALVGHWASTIVPPICTRSPRWIGLGTRMRSPFR</sequence>
<name>A0A6J6SEH2_9ZZZZ</name>
<dbReference type="AlphaFoldDB" id="A0A6J6SEH2"/>
<dbReference type="EMBL" id="CAEZXX010000272">
    <property type="protein sequence ID" value="CAB4733133.1"/>
    <property type="molecule type" value="Genomic_DNA"/>
</dbReference>
<accession>A0A6J6SEH2</accession>
<gene>
    <name evidence="1" type="ORF">UFOPK2602_02467</name>
</gene>
<proteinExistence type="predicted"/>